<reference evidence="3" key="1">
    <citation type="submission" date="2018-07" db="EMBL/GenBank/DDBJ databases">
        <title>Genome assembly of strain Ka43.</title>
        <authorList>
            <person name="Kukolya J."/>
            <person name="Nagy I."/>
            <person name="Horvath B."/>
            <person name="Toth A."/>
        </authorList>
    </citation>
    <scope>NUCLEOTIDE SEQUENCE</scope>
    <source>
        <strain evidence="3">KB43</strain>
    </source>
</reference>
<dbReference type="EMBL" id="PRDL01000001">
    <property type="protein sequence ID" value="MBE8717578.1"/>
    <property type="molecule type" value="Genomic_DNA"/>
</dbReference>
<keyword evidence="2" id="KW-1133">Transmembrane helix</keyword>
<feature type="region of interest" description="Disordered" evidence="1">
    <location>
        <begin position="94"/>
        <end position="122"/>
    </location>
</feature>
<name>A0A928V2I1_9GAMM</name>
<keyword evidence="2" id="KW-0812">Transmembrane</keyword>
<gene>
    <name evidence="3" type="ORF">C4F51_10290</name>
</gene>
<accession>A0A928V2I1</accession>
<dbReference type="RefSeq" id="WP_193909496.1">
    <property type="nucleotide sequence ID" value="NZ_PRDL01000001.1"/>
</dbReference>
<evidence type="ECO:0000313" key="4">
    <source>
        <dbReference type="Proteomes" id="UP000652567"/>
    </source>
</evidence>
<feature type="transmembrane region" description="Helical" evidence="2">
    <location>
        <begin position="12"/>
        <end position="34"/>
    </location>
</feature>
<sequence length="122" mass="13729">MTKQIIYPQDNYIGAWGVTFIIGSIIISLLYAGFYAEIPHPEYTYRKIFNPAALWFAFWILLTGLFTGLLLLGISKCLGELPAIRILMNEEVGRTNEQPSPEAPTTEENTYAHQAPAETKHP</sequence>
<protein>
    <submittedName>
        <fullName evidence="3">Uncharacterized protein</fullName>
    </submittedName>
</protein>
<comment type="caution">
    <text evidence="3">The sequence shown here is derived from an EMBL/GenBank/DDBJ whole genome shotgun (WGS) entry which is preliminary data.</text>
</comment>
<dbReference type="Proteomes" id="UP000652567">
    <property type="component" value="Unassembled WGS sequence"/>
</dbReference>
<feature type="transmembrane region" description="Helical" evidence="2">
    <location>
        <begin position="54"/>
        <end position="75"/>
    </location>
</feature>
<dbReference type="AlphaFoldDB" id="A0A928V2I1"/>
<keyword evidence="4" id="KW-1185">Reference proteome</keyword>
<keyword evidence="2" id="KW-0472">Membrane</keyword>
<proteinExistence type="predicted"/>
<evidence type="ECO:0000313" key="3">
    <source>
        <dbReference type="EMBL" id="MBE8717578.1"/>
    </source>
</evidence>
<evidence type="ECO:0000256" key="2">
    <source>
        <dbReference type="SAM" id="Phobius"/>
    </source>
</evidence>
<evidence type="ECO:0000256" key="1">
    <source>
        <dbReference type="SAM" id="MobiDB-lite"/>
    </source>
</evidence>
<organism evidence="3 4">
    <name type="scientific">Cellvibrio polysaccharolyticus</name>
    <dbReference type="NCBI Taxonomy" id="2082724"/>
    <lineage>
        <taxon>Bacteria</taxon>
        <taxon>Pseudomonadati</taxon>
        <taxon>Pseudomonadota</taxon>
        <taxon>Gammaproteobacteria</taxon>
        <taxon>Cellvibrionales</taxon>
        <taxon>Cellvibrionaceae</taxon>
        <taxon>Cellvibrio</taxon>
    </lineage>
</organism>